<evidence type="ECO:0000313" key="2">
    <source>
        <dbReference type="WBParaSite" id="L893_g19856.t1"/>
    </source>
</evidence>
<organism evidence="1 2">
    <name type="scientific">Steinernema glaseri</name>
    <dbReference type="NCBI Taxonomy" id="37863"/>
    <lineage>
        <taxon>Eukaryota</taxon>
        <taxon>Metazoa</taxon>
        <taxon>Ecdysozoa</taxon>
        <taxon>Nematoda</taxon>
        <taxon>Chromadorea</taxon>
        <taxon>Rhabditida</taxon>
        <taxon>Tylenchina</taxon>
        <taxon>Panagrolaimomorpha</taxon>
        <taxon>Strongyloidoidea</taxon>
        <taxon>Steinernematidae</taxon>
        <taxon>Steinernema</taxon>
    </lineage>
</organism>
<dbReference type="Proteomes" id="UP000095287">
    <property type="component" value="Unplaced"/>
</dbReference>
<name>A0A1I7YUF1_9BILA</name>
<accession>A0A1I7YUF1</accession>
<evidence type="ECO:0000313" key="1">
    <source>
        <dbReference type="Proteomes" id="UP000095287"/>
    </source>
</evidence>
<reference evidence="2" key="1">
    <citation type="submission" date="2016-11" db="UniProtKB">
        <authorList>
            <consortium name="WormBaseParasite"/>
        </authorList>
    </citation>
    <scope>IDENTIFICATION</scope>
</reference>
<protein>
    <submittedName>
        <fullName evidence="2">F-box domain-containing protein</fullName>
    </submittedName>
</protein>
<proteinExistence type="predicted"/>
<sequence length="320" mass="36886">MDSVPLTFCRDVCSSLGYESNICSWMAETLTGYWKAAFSQFAANSRHYHIGIGRDEIGWWFYARHINYADYSTEHQFPLPPLDEFLELSRRYVVTEQVEFFNYLSDGITASRCSDKDMVERVAPFLSARARLSSHFSIAEAFPQDLLVPVFDMFRTSYTFGAIHLPYRGPESERFLLGHLENNRAIRRLTIMTPWPRSEALEKHLKKLLHSSTFTELELPLLDKDDNVSLRFTFEMFKILFDAWIRAKNGKRFTVRATGGGSTGVTLQDVLSMPIPANITRNEAKNERSEWFDVDWTKENSGCLYSETFDATSFSFLCNG</sequence>
<dbReference type="WBParaSite" id="L893_g19856.t1">
    <property type="protein sequence ID" value="L893_g19856.t1"/>
    <property type="gene ID" value="L893_g19856"/>
</dbReference>
<dbReference type="AlphaFoldDB" id="A0A1I7YUF1"/>
<keyword evidence="1" id="KW-1185">Reference proteome</keyword>